<dbReference type="CDD" id="cd00882">
    <property type="entry name" value="Ras_like_GTPase"/>
    <property type="match status" value="1"/>
</dbReference>
<organism evidence="3 4">
    <name type="scientific">Galerina marginata (strain CBS 339.88)</name>
    <dbReference type="NCBI Taxonomy" id="685588"/>
    <lineage>
        <taxon>Eukaryota</taxon>
        <taxon>Fungi</taxon>
        <taxon>Dikarya</taxon>
        <taxon>Basidiomycota</taxon>
        <taxon>Agaricomycotina</taxon>
        <taxon>Agaricomycetes</taxon>
        <taxon>Agaricomycetidae</taxon>
        <taxon>Agaricales</taxon>
        <taxon>Agaricineae</taxon>
        <taxon>Strophariaceae</taxon>
        <taxon>Galerina</taxon>
    </lineage>
</organism>
<dbReference type="InterPro" id="IPR006073">
    <property type="entry name" value="GTP-bd"/>
</dbReference>
<dbReference type="SUPFAM" id="SSF52540">
    <property type="entry name" value="P-loop containing nucleoside triphosphate hydrolases"/>
    <property type="match status" value="1"/>
</dbReference>
<dbReference type="Gene3D" id="3.40.50.300">
    <property type="entry name" value="P-loop containing nucleotide triphosphate hydrolases"/>
    <property type="match status" value="1"/>
</dbReference>
<gene>
    <name evidence="3" type="ORF">GALMADRAFT_264377</name>
</gene>
<evidence type="ECO:0000259" key="2">
    <source>
        <dbReference type="Pfam" id="PF01926"/>
    </source>
</evidence>
<evidence type="ECO:0000313" key="4">
    <source>
        <dbReference type="Proteomes" id="UP000027222"/>
    </source>
</evidence>
<keyword evidence="4" id="KW-1185">Reference proteome</keyword>
<evidence type="ECO:0000256" key="1">
    <source>
        <dbReference type="SAM" id="SignalP"/>
    </source>
</evidence>
<dbReference type="HOGENOM" id="CLU_018003_0_1_1"/>
<feature type="domain" description="G" evidence="2">
    <location>
        <begin position="16"/>
        <end position="88"/>
    </location>
</feature>
<protein>
    <recommendedName>
        <fullName evidence="2">G domain-containing protein</fullName>
    </recommendedName>
</protein>
<dbReference type="Pfam" id="PF01926">
    <property type="entry name" value="MMR_HSR1"/>
    <property type="match status" value="1"/>
</dbReference>
<keyword evidence="1" id="KW-0732">Signal</keyword>
<feature type="chain" id="PRO_5001646816" description="G domain-containing protein" evidence="1">
    <location>
        <begin position="28"/>
        <end position="241"/>
    </location>
</feature>
<proteinExistence type="predicted"/>
<dbReference type="EMBL" id="KL142370">
    <property type="protein sequence ID" value="KDR82110.1"/>
    <property type="molecule type" value="Genomic_DNA"/>
</dbReference>
<dbReference type="STRING" id="685588.A0A067TFX0"/>
<name>A0A067TFX0_GALM3</name>
<sequence length="241" mass="27244">MPQNQAHITKDSGIVILLLGLTGSGKSTFINAAAGRTVADVNHNLTSSSDLIVRDFIVKHPQTTRSLVFVDTPGFDHFEASDKEVLNKIVEWLKKSCNSDVQFGGIVYLHDITASRVQKEFDAAALALRTLSRPEPASHLLMTTVKWGRVQQDPRAQKRELELQANSWKKILDGGAHLCRFADTKDSAWEIVDKLLQKEPLELLVLQQELDRIHRFIPSRPPRLHKEKKGFFAQLFSRLFK</sequence>
<feature type="signal peptide" evidence="1">
    <location>
        <begin position="1"/>
        <end position="27"/>
    </location>
</feature>
<dbReference type="InterPro" id="IPR027417">
    <property type="entry name" value="P-loop_NTPase"/>
</dbReference>
<reference evidence="4" key="1">
    <citation type="journal article" date="2014" name="Proc. Natl. Acad. Sci. U.S.A.">
        <title>Extensive sampling of basidiomycete genomes demonstrates inadequacy of the white-rot/brown-rot paradigm for wood decay fungi.</title>
        <authorList>
            <person name="Riley R."/>
            <person name="Salamov A.A."/>
            <person name="Brown D.W."/>
            <person name="Nagy L.G."/>
            <person name="Floudas D."/>
            <person name="Held B.W."/>
            <person name="Levasseur A."/>
            <person name="Lombard V."/>
            <person name="Morin E."/>
            <person name="Otillar R."/>
            <person name="Lindquist E.A."/>
            <person name="Sun H."/>
            <person name="LaButti K.M."/>
            <person name="Schmutz J."/>
            <person name="Jabbour D."/>
            <person name="Luo H."/>
            <person name="Baker S.E."/>
            <person name="Pisabarro A.G."/>
            <person name="Walton J.D."/>
            <person name="Blanchette R.A."/>
            <person name="Henrissat B."/>
            <person name="Martin F."/>
            <person name="Cullen D."/>
            <person name="Hibbett D.S."/>
            <person name="Grigoriev I.V."/>
        </authorList>
    </citation>
    <scope>NUCLEOTIDE SEQUENCE [LARGE SCALE GENOMIC DNA]</scope>
    <source>
        <strain evidence="4">CBS 339.88</strain>
    </source>
</reference>
<dbReference type="OrthoDB" id="3255035at2759"/>
<dbReference type="Proteomes" id="UP000027222">
    <property type="component" value="Unassembled WGS sequence"/>
</dbReference>
<dbReference type="GO" id="GO:0005525">
    <property type="term" value="F:GTP binding"/>
    <property type="evidence" value="ECO:0007669"/>
    <property type="project" value="InterPro"/>
</dbReference>
<accession>A0A067TFX0</accession>
<evidence type="ECO:0000313" key="3">
    <source>
        <dbReference type="EMBL" id="KDR82110.1"/>
    </source>
</evidence>
<dbReference type="AlphaFoldDB" id="A0A067TFX0"/>